<name>A0ABD0Y6Y7_UMBPY</name>
<dbReference type="Proteomes" id="UP001557470">
    <property type="component" value="Unassembled WGS sequence"/>
</dbReference>
<dbReference type="EMBL" id="JAGEUA010000001">
    <property type="protein sequence ID" value="KAL1022821.1"/>
    <property type="molecule type" value="Genomic_DNA"/>
</dbReference>
<comment type="caution">
    <text evidence="2">The sequence shown here is derived from an EMBL/GenBank/DDBJ whole genome shotgun (WGS) entry which is preliminary data.</text>
</comment>
<keyword evidence="3" id="KW-1185">Reference proteome</keyword>
<evidence type="ECO:0000313" key="2">
    <source>
        <dbReference type="EMBL" id="KAL1022821.1"/>
    </source>
</evidence>
<dbReference type="AlphaFoldDB" id="A0ABD0Y6Y7"/>
<accession>A0ABD0Y6Y7</accession>
<gene>
    <name evidence="2" type="ORF">UPYG_G00032810</name>
</gene>
<evidence type="ECO:0008006" key="4">
    <source>
        <dbReference type="Google" id="ProtNLM"/>
    </source>
</evidence>
<sequence length="108" mass="11897">MRLKTLRLIFGLLLCTVNVVKGQGCSKEQFISTKHLDLSKLEDTPNGNTVRLSCAVGYVPMLRFKCEQGLWITQSDLPCEPVKCPVIQANNNVVVIGDSKDATYGNVI</sequence>
<keyword evidence="1" id="KW-0732">Signal</keyword>
<organism evidence="2 3">
    <name type="scientific">Umbra pygmaea</name>
    <name type="common">Eastern mudminnow</name>
    <dbReference type="NCBI Taxonomy" id="75934"/>
    <lineage>
        <taxon>Eukaryota</taxon>
        <taxon>Metazoa</taxon>
        <taxon>Chordata</taxon>
        <taxon>Craniata</taxon>
        <taxon>Vertebrata</taxon>
        <taxon>Euteleostomi</taxon>
        <taxon>Actinopterygii</taxon>
        <taxon>Neopterygii</taxon>
        <taxon>Teleostei</taxon>
        <taxon>Protacanthopterygii</taxon>
        <taxon>Esociformes</taxon>
        <taxon>Umbridae</taxon>
        <taxon>Umbra</taxon>
    </lineage>
</organism>
<feature type="chain" id="PRO_5044882656" description="Sushi domain-containing protein" evidence="1">
    <location>
        <begin position="23"/>
        <end position="108"/>
    </location>
</feature>
<feature type="signal peptide" evidence="1">
    <location>
        <begin position="1"/>
        <end position="22"/>
    </location>
</feature>
<reference evidence="2 3" key="1">
    <citation type="submission" date="2024-06" db="EMBL/GenBank/DDBJ databases">
        <authorList>
            <person name="Pan Q."/>
            <person name="Wen M."/>
            <person name="Jouanno E."/>
            <person name="Zahm M."/>
            <person name="Klopp C."/>
            <person name="Cabau C."/>
            <person name="Louis A."/>
            <person name="Berthelot C."/>
            <person name="Parey E."/>
            <person name="Roest Crollius H."/>
            <person name="Montfort J."/>
            <person name="Robinson-Rechavi M."/>
            <person name="Bouchez O."/>
            <person name="Lampietro C."/>
            <person name="Lopez Roques C."/>
            <person name="Donnadieu C."/>
            <person name="Postlethwait J."/>
            <person name="Bobe J."/>
            <person name="Verreycken H."/>
            <person name="Guiguen Y."/>
        </authorList>
    </citation>
    <scope>NUCLEOTIDE SEQUENCE [LARGE SCALE GENOMIC DNA]</scope>
    <source>
        <strain evidence="2">Up_M1</strain>
        <tissue evidence="2">Testis</tissue>
    </source>
</reference>
<proteinExistence type="predicted"/>
<protein>
    <recommendedName>
        <fullName evidence="4">Sushi domain-containing protein</fullName>
    </recommendedName>
</protein>
<evidence type="ECO:0000256" key="1">
    <source>
        <dbReference type="SAM" id="SignalP"/>
    </source>
</evidence>
<evidence type="ECO:0000313" key="3">
    <source>
        <dbReference type="Proteomes" id="UP001557470"/>
    </source>
</evidence>